<protein>
    <submittedName>
        <fullName evidence="1">DUF3037 domain-containing protein</fullName>
    </submittedName>
</protein>
<dbReference type="Proteomes" id="UP000001120">
    <property type="component" value="Chromosome"/>
</dbReference>
<name>A7Z3I7_BACVZ</name>
<keyword evidence="2" id="KW-1185">Reference proteome</keyword>
<sequence>MDRRKACWYSVVRYQSDQLAGEVVNVGVILHTLDGDVPTMFYLVEETSPKLRSLIHSPVDANLYKSFKDALEYYLIKSQDNILGQVGSVIIGSQDKKTFLDDLYDYYKEKKLTLSRPKFSLADDLKGFLEAIFNVYVGKGYMQKQKTHSIKKQMRSIFEERRLLEKKVMHDFSIEPIEGLESVKIKIDFGYKNGVWNYLQSIPIINGNTKKTEWFAKTKFLYENAPDGAKIHLLYRKSDLDQSDIKNELNYLENMDNRIIRFDLENQQKIIELCNTIEREAHDIDSLKIS</sequence>
<dbReference type="Pfam" id="PF11236">
    <property type="entry name" value="DUF3037"/>
    <property type="match status" value="1"/>
</dbReference>
<evidence type="ECO:0000313" key="1">
    <source>
        <dbReference type="EMBL" id="ABS73563.2"/>
    </source>
</evidence>
<reference evidence="1 2" key="1">
    <citation type="journal article" date="2007" name="Nat. Biotechnol.">
        <title>Comparative analysis of the complete genome sequence of the plant growth-promoting bacterium Bacillus amyloliquefaciens FZB42.</title>
        <authorList>
            <person name="Chen X.H."/>
            <person name="Koumoutsi A."/>
            <person name="Scholz R."/>
            <person name="Eisenreich A."/>
            <person name="Schneider K."/>
            <person name="Heinemeyer I."/>
            <person name="Morgenstern B."/>
            <person name="Voss B."/>
            <person name="Hess W.R."/>
            <person name="Reva O."/>
            <person name="Junge H."/>
            <person name="Voigt B."/>
            <person name="Jungblut P.R."/>
            <person name="Vater J."/>
            <person name="Sussmuth R."/>
            <person name="Liesegang H."/>
            <person name="Strittmatter A."/>
            <person name="Gottschalk G."/>
            <person name="Borriss R."/>
        </authorList>
    </citation>
    <scope>NUCLEOTIDE SEQUENCE [LARGE SCALE GENOMIC DNA]</scope>
    <source>
        <strain evidence="2">DSM 23117 / BGSC 10A6 / LMG 26770 / FZB42</strain>
    </source>
</reference>
<dbReference type="InterPro" id="IPR021398">
    <property type="entry name" value="DUF3037"/>
</dbReference>
<gene>
    <name evidence="1" type="ordered locus">RBAM_012000</name>
</gene>
<proteinExistence type="predicted"/>
<dbReference type="RefSeq" id="WP_023356830.1">
    <property type="nucleotide sequence ID" value="NC_009725.2"/>
</dbReference>
<accession>A7Z3I7</accession>
<dbReference type="AlphaFoldDB" id="A7Z3I7"/>
<dbReference type="HOGENOM" id="CLU_084688_0_0_9"/>
<evidence type="ECO:0000313" key="2">
    <source>
        <dbReference type="Proteomes" id="UP000001120"/>
    </source>
</evidence>
<dbReference type="GeneID" id="93080336"/>
<dbReference type="KEGG" id="bay:RBAM_012000"/>
<dbReference type="EMBL" id="CP000560">
    <property type="protein sequence ID" value="ABS73563.2"/>
    <property type="molecule type" value="Genomic_DNA"/>
</dbReference>
<organism evidence="1 2">
    <name type="scientific">Bacillus velezensis (strain DSM 23117 / BGSC 10A6 / LMG 26770 / FZB42)</name>
    <name type="common">Bacillus amyloliquefaciens subsp. plantarum</name>
    <dbReference type="NCBI Taxonomy" id="326423"/>
    <lineage>
        <taxon>Bacteria</taxon>
        <taxon>Bacillati</taxon>
        <taxon>Bacillota</taxon>
        <taxon>Bacilli</taxon>
        <taxon>Bacillales</taxon>
        <taxon>Bacillaceae</taxon>
        <taxon>Bacillus</taxon>
        <taxon>Bacillus amyloliquefaciens group</taxon>
    </lineage>
</organism>